<evidence type="ECO:0000313" key="2">
    <source>
        <dbReference type="Proteomes" id="UP001457282"/>
    </source>
</evidence>
<organism evidence="1 2">
    <name type="scientific">Rubus argutus</name>
    <name type="common">Southern blackberry</name>
    <dbReference type="NCBI Taxonomy" id="59490"/>
    <lineage>
        <taxon>Eukaryota</taxon>
        <taxon>Viridiplantae</taxon>
        <taxon>Streptophyta</taxon>
        <taxon>Embryophyta</taxon>
        <taxon>Tracheophyta</taxon>
        <taxon>Spermatophyta</taxon>
        <taxon>Magnoliopsida</taxon>
        <taxon>eudicotyledons</taxon>
        <taxon>Gunneridae</taxon>
        <taxon>Pentapetalae</taxon>
        <taxon>rosids</taxon>
        <taxon>fabids</taxon>
        <taxon>Rosales</taxon>
        <taxon>Rosaceae</taxon>
        <taxon>Rosoideae</taxon>
        <taxon>Rosoideae incertae sedis</taxon>
        <taxon>Rubus</taxon>
    </lineage>
</organism>
<evidence type="ECO:0000313" key="1">
    <source>
        <dbReference type="EMBL" id="KAK9929144.1"/>
    </source>
</evidence>
<proteinExistence type="predicted"/>
<sequence length="97" mass="10781">MGEDSERLGLILKWWFGEGGKATGLVVLDLDWCDVPRLSLSSRYDDGLMVRVSIWHGDGGRRFYNGLGTVVMTWKRTAMVVVIVSCERARQGMAGMG</sequence>
<gene>
    <name evidence="1" type="ORF">M0R45_026252</name>
</gene>
<protein>
    <submittedName>
        <fullName evidence="1">Uncharacterized protein</fullName>
    </submittedName>
</protein>
<reference evidence="1 2" key="1">
    <citation type="journal article" date="2023" name="G3 (Bethesda)">
        <title>A chromosome-length genome assembly and annotation of blackberry (Rubus argutus, cv. 'Hillquist').</title>
        <authorList>
            <person name="Bruna T."/>
            <person name="Aryal R."/>
            <person name="Dudchenko O."/>
            <person name="Sargent D.J."/>
            <person name="Mead D."/>
            <person name="Buti M."/>
            <person name="Cavallini A."/>
            <person name="Hytonen T."/>
            <person name="Andres J."/>
            <person name="Pham M."/>
            <person name="Weisz D."/>
            <person name="Mascagni F."/>
            <person name="Usai G."/>
            <person name="Natali L."/>
            <person name="Bassil N."/>
            <person name="Fernandez G.E."/>
            <person name="Lomsadze A."/>
            <person name="Armour M."/>
            <person name="Olukolu B."/>
            <person name="Poorten T."/>
            <person name="Britton C."/>
            <person name="Davik J."/>
            <person name="Ashrafi H."/>
            <person name="Aiden E.L."/>
            <person name="Borodovsky M."/>
            <person name="Worthington M."/>
        </authorList>
    </citation>
    <scope>NUCLEOTIDE SEQUENCE [LARGE SCALE GENOMIC DNA]</scope>
    <source>
        <strain evidence="1">PI 553951</strain>
    </source>
</reference>
<keyword evidence="2" id="KW-1185">Reference proteome</keyword>
<dbReference type="AlphaFoldDB" id="A0AAW1WZA8"/>
<comment type="caution">
    <text evidence="1">The sequence shown here is derived from an EMBL/GenBank/DDBJ whole genome shotgun (WGS) entry which is preliminary data.</text>
</comment>
<accession>A0AAW1WZA8</accession>
<dbReference type="EMBL" id="JBEDUW010000005">
    <property type="protein sequence ID" value="KAK9929144.1"/>
    <property type="molecule type" value="Genomic_DNA"/>
</dbReference>
<name>A0AAW1WZA8_RUBAR</name>
<dbReference type="Proteomes" id="UP001457282">
    <property type="component" value="Unassembled WGS sequence"/>
</dbReference>